<feature type="transmembrane region" description="Helical" evidence="9">
    <location>
        <begin position="402"/>
        <end position="422"/>
    </location>
</feature>
<keyword evidence="11" id="KW-1185">Reference proteome</keyword>
<feature type="transmembrane region" description="Helical" evidence="9">
    <location>
        <begin position="900"/>
        <end position="919"/>
    </location>
</feature>
<dbReference type="PRINTS" id="PR00702">
    <property type="entry name" value="ACRIFLAVINRP"/>
</dbReference>
<keyword evidence="6 9" id="KW-0812">Transmembrane</keyword>
<feature type="transmembrane region" description="Helical" evidence="9">
    <location>
        <begin position="1004"/>
        <end position="1029"/>
    </location>
</feature>
<evidence type="ECO:0000256" key="6">
    <source>
        <dbReference type="ARBA" id="ARBA00022692"/>
    </source>
</evidence>
<feature type="transmembrane region" description="Helical" evidence="9">
    <location>
        <begin position="971"/>
        <end position="992"/>
    </location>
</feature>
<feature type="transmembrane region" description="Helical" evidence="9">
    <location>
        <begin position="481"/>
        <end position="504"/>
    </location>
</feature>
<evidence type="ECO:0000256" key="9">
    <source>
        <dbReference type="SAM" id="Phobius"/>
    </source>
</evidence>
<keyword evidence="7 9" id="KW-1133">Transmembrane helix</keyword>
<feature type="transmembrane region" description="Helical" evidence="9">
    <location>
        <begin position="12"/>
        <end position="29"/>
    </location>
</feature>
<keyword evidence="8 9" id="KW-0472">Membrane</keyword>
<reference evidence="11" key="1">
    <citation type="submission" date="2023-07" db="EMBL/GenBank/DDBJ databases">
        <title>Chryseobacterium sp. strain PBS4-4 Genome sequencing and assembly.</title>
        <authorList>
            <person name="Jung Y."/>
        </authorList>
    </citation>
    <scope>NUCLEOTIDE SEQUENCE [LARGE SCALE GENOMIC DNA]</scope>
    <source>
        <strain evidence="11">PBS4-4</strain>
    </source>
</reference>
<dbReference type="InterPro" id="IPR003423">
    <property type="entry name" value="OMP_efflux"/>
</dbReference>
<evidence type="ECO:0000256" key="2">
    <source>
        <dbReference type="ARBA" id="ARBA00007613"/>
    </source>
</evidence>
<evidence type="ECO:0000256" key="8">
    <source>
        <dbReference type="ARBA" id="ARBA00023136"/>
    </source>
</evidence>
<dbReference type="Gene3D" id="3.30.70.1430">
    <property type="entry name" value="Multidrug efflux transporter AcrB pore domain"/>
    <property type="match status" value="2"/>
</dbReference>
<dbReference type="PANTHER" id="PTHR32063">
    <property type="match status" value="1"/>
</dbReference>
<gene>
    <name evidence="10" type="ORF">NZ698_03925</name>
</gene>
<dbReference type="Proteomes" id="UP001208649">
    <property type="component" value="Unassembled WGS sequence"/>
</dbReference>
<comment type="similarity">
    <text evidence="2">Belongs to the outer membrane factor (OMF) (TC 1.B.17) family.</text>
</comment>
<protein>
    <submittedName>
        <fullName evidence="10">CusA/CzcA family heavy metal efflux RND transporter</fullName>
    </submittedName>
</protein>
<proteinExistence type="inferred from homology"/>
<evidence type="ECO:0000313" key="10">
    <source>
        <dbReference type="EMBL" id="MCU7616333.1"/>
    </source>
</evidence>
<feature type="transmembrane region" description="Helical" evidence="9">
    <location>
        <begin position="346"/>
        <end position="364"/>
    </location>
</feature>
<comment type="similarity">
    <text evidence="3">Belongs to the resistance-nodulation-cell division (RND) (TC 2.A.6) family.</text>
</comment>
<dbReference type="EMBL" id="JAOTEM010000001">
    <property type="protein sequence ID" value="MCU7616333.1"/>
    <property type="molecule type" value="Genomic_DNA"/>
</dbReference>
<dbReference type="Gene3D" id="3.30.70.1320">
    <property type="entry name" value="Multidrug efflux transporter AcrB pore domain like"/>
    <property type="match status" value="1"/>
</dbReference>
<keyword evidence="5" id="KW-1003">Cell membrane</keyword>
<dbReference type="Pfam" id="PF02321">
    <property type="entry name" value="OEP"/>
    <property type="match status" value="1"/>
</dbReference>
<feature type="transmembrane region" description="Helical" evidence="9">
    <location>
        <begin position="536"/>
        <end position="555"/>
    </location>
</feature>
<dbReference type="NCBIfam" id="TIGR00914">
    <property type="entry name" value="2A0601"/>
    <property type="match status" value="1"/>
</dbReference>
<dbReference type="SUPFAM" id="SSF82693">
    <property type="entry name" value="Multidrug efflux transporter AcrB pore domain, PN1, PN2, PC1 and PC2 subdomains"/>
    <property type="match status" value="3"/>
</dbReference>
<feature type="transmembrane region" description="Helical" evidence="9">
    <location>
        <begin position="925"/>
        <end position="950"/>
    </location>
</feature>
<dbReference type="Pfam" id="PF00873">
    <property type="entry name" value="ACR_tran"/>
    <property type="match status" value="1"/>
</dbReference>
<evidence type="ECO:0000313" key="11">
    <source>
        <dbReference type="Proteomes" id="UP001208649"/>
    </source>
</evidence>
<dbReference type="Gene3D" id="1.20.1600.10">
    <property type="entry name" value="Outer membrane efflux proteins (OEP)"/>
    <property type="match status" value="1"/>
</dbReference>
<dbReference type="InterPro" id="IPR001036">
    <property type="entry name" value="Acrflvin-R"/>
</dbReference>
<evidence type="ECO:0000256" key="3">
    <source>
        <dbReference type="ARBA" id="ARBA00010942"/>
    </source>
</evidence>
<dbReference type="SUPFAM" id="SSF56954">
    <property type="entry name" value="Outer membrane efflux proteins (OEP)"/>
    <property type="match status" value="1"/>
</dbReference>
<dbReference type="Gene3D" id="1.20.1640.10">
    <property type="entry name" value="Multidrug efflux transporter AcrB transmembrane domain"/>
    <property type="match status" value="2"/>
</dbReference>
<dbReference type="SUPFAM" id="SSF82714">
    <property type="entry name" value="Multidrug efflux transporter AcrB TolC docking domain, DN and DC subdomains"/>
    <property type="match status" value="2"/>
</dbReference>
<feature type="transmembrane region" description="Helical" evidence="9">
    <location>
        <begin position="449"/>
        <end position="469"/>
    </location>
</feature>
<dbReference type="SUPFAM" id="SSF82866">
    <property type="entry name" value="Multidrug efflux transporter AcrB transmembrane domain"/>
    <property type="match status" value="2"/>
</dbReference>
<dbReference type="InterPro" id="IPR027463">
    <property type="entry name" value="AcrB_DN_DC_subdom"/>
</dbReference>
<dbReference type="InterPro" id="IPR004763">
    <property type="entry name" value="CusA-like"/>
</dbReference>
<comment type="caution">
    <text evidence="10">The sequence shown here is derived from an EMBL/GenBank/DDBJ whole genome shotgun (WGS) entry which is preliminary data.</text>
</comment>
<evidence type="ECO:0000256" key="4">
    <source>
        <dbReference type="ARBA" id="ARBA00022448"/>
    </source>
</evidence>
<sequence length="1454" mass="161634">MLDKIIKFSINNKIVIGIMTMLLIIWGVWSATKLPIDAVPDITNNQVQIITVCPTLAGQEVEQLVTFPIEQSISNVPDIEETRSISRFGLSVITVVFKEEVDVYFARQLISEKLKEAAEEIPKGVGTPELAPVSTGLGEAYQYILHPKKGSENKYSSKDLRTMQDWIVRRQLNGTPGVAEVNSFGGELKQYEVAVDPNRLRAIGVSISDIFTALEKNNQNTGGAYIDKKPNAYFIRGIGVVTSLEDIKNISVKNENGSVPVFVKDVADVRLGSAVRYGAMTYNGKVDAVGGIVMTLKGANSNEVVNLIKAKIPTIQKSLPDDVLIEPFLDRTDLVGRAIKTVEKNLIEGALIVIFVLVIFLGNLRAGLIVASAIPLSLLFALGMMNVFGVSANLMSLGAIDFGLIVDGAVIIVEATLHHLGLRKSTQRLTQIEMDEEVFLSASKIRNSAAFGEIIILIVYIPILTLVGVEGKMFTPMAKTVGFAILGALILSLTYIPMMSALFLSKNQSNKRNFSDKMMEKLQSVYQPLLRKAIKIKGIIVSVTVVLFAISIFIFSRMGGEFIPQLQEGDFAFHCILPQGSSLSQSIETSMQASRIIKEFDEVKMVIGKTGSAEVPTDPMPPEATDLIIVLKSQKDWKTKKSYDELADEISEKLELIPGVFFEKNQPIQMRFNELMTGIRQDVAVKIFGENLDSLAVYADKVGKVIQTVEGTTAPQIERISGLPQINVEYDRVRMANYGLNIEDVNNVLSTAFAGKSTGQVFENERRFDLVVRLDSLHRTNIDDVNNLMVSTSSGNQIPLSQIANISYKLGPAQISREEGKRRIVIGFNVKNRDVESVVNDIQEKLDQKVKLPSGYYFTYGGQFENLKAASKRLMIAVPVSLLLIFMLLYFTFNSFKQATLIFTAIPMSAIGGIFALLVRDMPFSISAGIGFIALFGVAVLNGIVLIGTFNQLEKDGETDILKRVFEGTKVRLRPVLMTAAVASLGFLPMAISTGAGAEVQKPLATVVIGGLITATFLTLFVLPMLYIIFNTKFNRKTIRIKTSTTVIILGFLFFGQTFNAQTTEVLTVEKATEIALRNNYLIQSKDLDIKVSEALKPTANELPKMNLNAQLGQYNSPKFDQSFSISQSIPFPTLFKARKDLIAEEIKAKQINREISANELAKQIRTYFYQIEYLQYNQLKLMKMDSLYQDFIRIATVRYKAGDIKKIEINTAETQKGEISLLLNQNKVYLDNAYKNLKMLLNISDQFEIPQIKNYQPLKAEYVLDSSAIANHPTVKAFYQEMEIAEKSKNVEKSQGLPEFNLGYTNQSLTGFHTLNGQEKYFDSGNRFHVANVGVSIPLTFGATRARIQSLEYQKQMAESNAKLQQKQLTTQLENAFSQYNQDVLQYEYYVNQALPNAEKIVKAGQLGYKTGEISYVEYLFALQTATNIQLKYLESIQQVNQSVITINYLINK</sequence>
<accession>A0ABT2W273</accession>
<dbReference type="Gene3D" id="3.30.2090.10">
    <property type="entry name" value="Multidrug efflux transporter AcrB TolC docking domain, DN and DC subdomains"/>
    <property type="match status" value="2"/>
</dbReference>
<organism evidence="10 11">
    <name type="scientific">Chryseobacterium edaphi</name>
    <dbReference type="NCBI Taxonomy" id="2976532"/>
    <lineage>
        <taxon>Bacteria</taxon>
        <taxon>Pseudomonadati</taxon>
        <taxon>Bacteroidota</taxon>
        <taxon>Flavobacteriia</taxon>
        <taxon>Flavobacteriales</taxon>
        <taxon>Weeksellaceae</taxon>
        <taxon>Chryseobacterium group</taxon>
        <taxon>Chryseobacterium</taxon>
    </lineage>
</organism>
<name>A0ABT2W273_9FLAO</name>
<keyword evidence="4" id="KW-0813">Transport</keyword>
<feature type="transmembrane region" description="Helical" evidence="9">
    <location>
        <begin position="874"/>
        <end position="893"/>
    </location>
</feature>
<evidence type="ECO:0000256" key="7">
    <source>
        <dbReference type="ARBA" id="ARBA00022989"/>
    </source>
</evidence>
<dbReference type="RefSeq" id="WP_263002596.1">
    <property type="nucleotide sequence ID" value="NZ_JAOTEM010000001.1"/>
</dbReference>
<comment type="subcellular location">
    <subcellularLocation>
        <location evidence="1">Cell membrane</location>
        <topology evidence="1">Multi-pass membrane protein</topology>
    </subcellularLocation>
</comment>
<dbReference type="PANTHER" id="PTHR32063:SF24">
    <property type="entry name" value="CATION EFFLUX SYSTEM (ACRB_ACRD_ACRF FAMILY)"/>
    <property type="match status" value="1"/>
</dbReference>
<feature type="transmembrane region" description="Helical" evidence="9">
    <location>
        <begin position="1041"/>
        <end position="1059"/>
    </location>
</feature>
<evidence type="ECO:0000256" key="5">
    <source>
        <dbReference type="ARBA" id="ARBA00022475"/>
    </source>
</evidence>
<evidence type="ECO:0000256" key="1">
    <source>
        <dbReference type="ARBA" id="ARBA00004651"/>
    </source>
</evidence>
<dbReference type="Gene3D" id="3.30.70.1440">
    <property type="entry name" value="Multidrug efflux transporter AcrB pore domain"/>
    <property type="match status" value="1"/>
</dbReference>
<feature type="transmembrane region" description="Helical" evidence="9">
    <location>
        <begin position="376"/>
        <end position="396"/>
    </location>
</feature>